<proteinExistence type="predicted"/>
<gene>
    <name evidence="2" type="ORF">L0N08_29530</name>
</gene>
<sequence>MPKKQNSEFVARMEDILNVYRMDYDKEIPLVCMDEQPVQLLDDKILPIPIKSGSVRKEDYEYIRKGSASIFLFTEPLKGWRHVKASEQRTRKDWALQIQELLTVQYKDVKKIRLVMDNLNTHGISSLYETFDPETAFGLAQRLEIHYTPKHGSWLNIAEIELSAMTTQCLDRRIPNIEELQRQISTWETQRNQSQKAVQWQFRTEDARIKLKHLYPVVIESDIN</sequence>
<dbReference type="AlphaFoldDB" id="A0AAW5BZL3"/>
<comment type="caution">
    <text evidence="2">The sequence shown here is derived from an EMBL/GenBank/DDBJ whole genome shotgun (WGS) entry which is preliminary data.</text>
</comment>
<evidence type="ECO:0000313" key="3">
    <source>
        <dbReference type="Proteomes" id="UP001299608"/>
    </source>
</evidence>
<dbReference type="InterPro" id="IPR047655">
    <property type="entry name" value="Transpos_IS630-like"/>
</dbReference>
<evidence type="ECO:0000313" key="2">
    <source>
        <dbReference type="EMBL" id="MCG4749541.1"/>
    </source>
</evidence>
<dbReference type="Pfam" id="PF13358">
    <property type="entry name" value="DDE_3"/>
    <property type="match status" value="1"/>
</dbReference>
<feature type="domain" description="Tc1-like transposase DDE" evidence="1">
    <location>
        <begin position="29"/>
        <end position="181"/>
    </location>
</feature>
<evidence type="ECO:0000259" key="1">
    <source>
        <dbReference type="Pfam" id="PF13358"/>
    </source>
</evidence>
<dbReference type="Proteomes" id="UP001299608">
    <property type="component" value="Unassembled WGS sequence"/>
</dbReference>
<reference evidence="2" key="1">
    <citation type="submission" date="2022-01" db="EMBL/GenBank/DDBJ databases">
        <title>Collection of gut derived symbiotic bacterial strains cultured from healthy donors.</title>
        <authorList>
            <person name="Lin H."/>
            <person name="Kohout C."/>
            <person name="Waligurski E."/>
            <person name="Pamer E.G."/>
        </authorList>
    </citation>
    <scope>NUCLEOTIDE SEQUENCE</scope>
    <source>
        <strain evidence="2">DFI.6.55</strain>
    </source>
</reference>
<name>A0AAW5BZL3_9FIRM</name>
<dbReference type="EMBL" id="JAKNGE010000091">
    <property type="protein sequence ID" value="MCG4749541.1"/>
    <property type="molecule type" value="Genomic_DNA"/>
</dbReference>
<dbReference type="RefSeq" id="WP_227117346.1">
    <property type="nucleotide sequence ID" value="NZ_JAJCID010000084.1"/>
</dbReference>
<dbReference type="InterPro" id="IPR038717">
    <property type="entry name" value="Tc1-like_DDE_dom"/>
</dbReference>
<protein>
    <submittedName>
        <fullName evidence="2">IS630 family transposase</fullName>
    </submittedName>
</protein>
<organism evidence="2 3">
    <name type="scientific">Enterocloster aldenensis</name>
    <dbReference type="NCBI Taxonomy" id="358742"/>
    <lineage>
        <taxon>Bacteria</taxon>
        <taxon>Bacillati</taxon>
        <taxon>Bacillota</taxon>
        <taxon>Clostridia</taxon>
        <taxon>Lachnospirales</taxon>
        <taxon>Lachnospiraceae</taxon>
        <taxon>Enterocloster</taxon>
    </lineage>
</organism>
<accession>A0AAW5BZL3</accession>
<dbReference type="NCBIfam" id="NF033545">
    <property type="entry name" value="transpos_IS630"/>
    <property type="match status" value="1"/>
</dbReference>